<dbReference type="CDD" id="cd00118">
    <property type="entry name" value="LysM"/>
    <property type="match status" value="2"/>
</dbReference>
<sequence>MKSQTKKTLIIISSSIVLFSSIFFLTLNLNNLMHSNKNTNSIGIKESQSNKNLNDNNVKEDKSIDVKDNDTISARPEKYSDYIVKDGDTLYSIARTTMPWKCQEDAVKTLQTMNSLKDREFLTAGSHLMIPVNDVDQTGCTKYIVHQGENLYTIAEKYLPNLNPNDAVNIIMKKNNLTDSSLLSTGLEIYIPNAETAAVNSNNIKKEK</sequence>
<dbReference type="Gene3D" id="3.10.350.10">
    <property type="entry name" value="LysM domain"/>
    <property type="match status" value="2"/>
</dbReference>
<feature type="domain" description="LysM" evidence="3">
    <location>
        <begin position="141"/>
        <end position="191"/>
    </location>
</feature>
<dbReference type="RefSeq" id="WP_039259036.1">
    <property type="nucleotide sequence ID" value="NZ_JDRY01000010.1"/>
</dbReference>
<dbReference type="Proteomes" id="UP000030014">
    <property type="component" value="Unassembled WGS sequence"/>
</dbReference>
<evidence type="ECO:0000313" key="5">
    <source>
        <dbReference type="Proteomes" id="UP000030014"/>
    </source>
</evidence>
<dbReference type="InterPro" id="IPR036779">
    <property type="entry name" value="LysM_dom_sf"/>
</dbReference>
<evidence type="ECO:0000256" key="1">
    <source>
        <dbReference type="SAM" id="MobiDB-lite"/>
    </source>
</evidence>
<keyword evidence="2" id="KW-0812">Transmembrane</keyword>
<evidence type="ECO:0000313" key="4">
    <source>
        <dbReference type="EMBL" id="KGN01043.1"/>
    </source>
</evidence>
<protein>
    <submittedName>
        <fullName evidence="4">Peptidoglycan-binding protein LysM</fullName>
    </submittedName>
</protein>
<dbReference type="InterPro" id="IPR018392">
    <property type="entry name" value="LysM"/>
</dbReference>
<feature type="compositionally biased region" description="Polar residues" evidence="1">
    <location>
        <begin position="42"/>
        <end position="56"/>
    </location>
</feature>
<gene>
    <name evidence="4" type="ORF">Z955_02055</name>
</gene>
<reference evidence="4 5" key="1">
    <citation type="submission" date="2014-01" db="EMBL/GenBank/DDBJ databases">
        <title>Plasmidome dynamics in the species complex Clostridium novyi sensu lato converts strains of independent lineages into distinctly different pathogens.</title>
        <authorList>
            <person name="Skarin H."/>
            <person name="Segerman B."/>
        </authorList>
    </citation>
    <scope>NUCLEOTIDE SEQUENCE [LARGE SCALE GENOMIC DNA]</scope>
    <source>
        <strain evidence="4 5">DC5</strain>
    </source>
</reference>
<evidence type="ECO:0000256" key="2">
    <source>
        <dbReference type="SAM" id="Phobius"/>
    </source>
</evidence>
<accession>A0A0A0IJ98</accession>
<dbReference type="Pfam" id="PF01476">
    <property type="entry name" value="LysM"/>
    <property type="match status" value="2"/>
</dbReference>
<feature type="transmembrane region" description="Helical" evidence="2">
    <location>
        <begin position="9"/>
        <end position="29"/>
    </location>
</feature>
<proteinExistence type="predicted"/>
<evidence type="ECO:0000259" key="3">
    <source>
        <dbReference type="PROSITE" id="PS51782"/>
    </source>
</evidence>
<dbReference type="AlphaFoldDB" id="A0A0A0IJ98"/>
<keyword evidence="2" id="KW-0472">Membrane</keyword>
<dbReference type="EMBL" id="JDRY01000010">
    <property type="protein sequence ID" value="KGN01043.1"/>
    <property type="molecule type" value="Genomic_DNA"/>
</dbReference>
<dbReference type="PROSITE" id="PS51782">
    <property type="entry name" value="LYSM"/>
    <property type="match status" value="2"/>
</dbReference>
<dbReference type="SUPFAM" id="SSF54106">
    <property type="entry name" value="LysM domain"/>
    <property type="match status" value="2"/>
</dbReference>
<name>A0A0A0IJ98_CLOBO</name>
<dbReference type="SMART" id="SM00257">
    <property type="entry name" value="LysM"/>
    <property type="match status" value="2"/>
</dbReference>
<comment type="caution">
    <text evidence="4">The sequence shown here is derived from an EMBL/GenBank/DDBJ whole genome shotgun (WGS) entry which is preliminary data.</text>
</comment>
<feature type="region of interest" description="Disordered" evidence="1">
    <location>
        <begin position="42"/>
        <end position="62"/>
    </location>
</feature>
<keyword evidence="2" id="KW-1133">Transmembrane helix</keyword>
<organism evidence="4 5">
    <name type="scientific">Clostridium botulinum C/D str. DC5</name>
    <dbReference type="NCBI Taxonomy" id="1443128"/>
    <lineage>
        <taxon>Bacteria</taxon>
        <taxon>Bacillati</taxon>
        <taxon>Bacillota</taxon>
        <taxon>Clostridia</taxon>
        <taxon>Eubacteriales</taxon>
        <taxon>Clostridiaceae</taxon>
        <taxon>Clostridium</taxon>
    </lineage>
</organism>
<feature type="domain" description="LysM" evidence="3">
    <location>
        <begin position="80"/>
        <end position="130"/>
    </location>
</feature>